<dbReference type="Pfam" id="PF00067">
    <property type="entry name" value="p450"/>
    <property type="match status" value="1"/>
</dbReference>
<sequence length="481" mass="56312">MLLIIGLLCIALAFFYYQRKQRMSVLERNGIPGPKPHLIFGNMTDYNTYGYNVCFEKWKAQYGRVFGYYLGAKPFLVVTDPELLKLIQVKDFQHFTQRPYVIPGGIYHNWKYHEMHFTQRPYVIPGGIYHNWKYHEMVTRVDSLRWKKMRTLLSPWFSSMHLKANTPVINLCVDDMVKKLDTLAAKDEEFNIYERVEAATIDIIDRTGFSITTDIQDRLPQNNPFFEATRGVFNIRPNRQFLASLLLCFPELTPIINVIRDICETLWDYFGYTSHGMLWKAGEAIVKNRLELISNKSKKLVDNNNNRLKAYENSRKDLLEMMIDVRNNTNKNTDKTLNDVEIIANTVVLHEAAYESPANLIGFAIHNLVNNPDIQQKCYEEVNDLHEKDGKFAFNVMSELPILDAVISETFRLYPTDTIFTSRMSKNDYKYKNIVIPKGVDIRVPTVQLHRDPEYWSEPNRFDPNRFMDKKTVIDPIVYQP</sequence>
<feature type="coiled-coil region" evidence="7">
    <location>
        <begin position="301"/>
        <end position="328"/>
    </location>
</feature>
<protein>
    <recommendedName>
        <fullName evidence="10">Cytochrome P450</fullName>
    </recommendedName>
</protein>
<evidence type="ECO:0000256" key="1">
    <source>
        <dbReference type="ARBA" id="ARBA00010617"/>
    </source>
</evidence>
<dbReference type="Gene3D" id="1.10.630.10">
    <property type="entry name" value="Cytochrome P450"/>
    <property type="match status" value="1"/>
</dbReference>
<evidence type="ECO:0000256" key="5">
    <source>
        <dbReference type="ARBA" id="ARBA00023004"/>
    </source>
</evidence>
<dbReference type="GO" id="GO:0016705">
    <property type="term" value="F:oxidoreductase activity, acting on paired donors, with incorporation or reduction of molecular oxygen"/>
    <property type="evidence" value="ECO:0007669"/>
    <property type="project" value="InterPro"/>
</dbReference>
<evidence type="ECO:0008006" key="10">
    <source>
        <dbReference type="Google" id="ProtNLM"/>
    </source>
</evidence>
<name>A0A7R9L7C6_9ACAR</name>
<dbReference type="InterPro" id="IPR001128">
    <property type="entry name" value="Cyt_P450"/>
</dbReference>
<keyword evidence="7" id="KW-0175">Coiled coil</keyword>
<keyword evidence="5" id="KW-0408">Iron</keyword>
<keyword evidence="2" id="KW-0349">Heme</keyword>
<organism evidence="8">
    <name type="scientific">Medioppia subpectinata</name>
    <dbReference type="NCBI Taxonomy" id="1979941"/>
    <lineage>
        <taxon>Eukaryota</taxon>
        <taxon>Metazoa</taxon>
        <taxon>Ecdysozoa</taxon>
        <taxon>Arthropoda</taxon>
        <taxon>Chelicerata</taxon>
        <taxon>Arachnida</taxon>
        <taxon>Acari</taxon>
        <taxon>Acariformes</taxon>
        <taxon>Sarcoptiformes</taxon>
        <taxon>Oribatida</taxon>
        <taxon>Brachypylina</taxon>
        <taxon>Oppioidea</taxon>
        <taxon>Oppiidae</taxon>
        <taxon>Medioppia</taxon>
    </lineage>
</organism>
<reference evidence="8" key="1">
    <citation type="submission" date="2020-11" db="EMBL/GenBank/DDBJ databases">
        <authorList>
            <person name="Tran Van P."/>
        </authorList>
    </citation>
    <scope>NUCLEOTIDE SEQUENCE</scope>
</reference>
<dbReference type="EMBL" id="OC871339">
    <property type="protein sequence ID" value="CAD7635400.1"/>
    <property type="molecule type" value="Genomic_DNA"/>
</dbReference>
<feature type="non-terminal residue" evidence="8">
    <location>
        <position position="1"/>
    </location>
</feature>
<keyword evidence="3" id="KW-0479">Metal-binding</keyword>
<dbReference type="GO" id="GO:0008395">
    <property type="term" value="F:steroid hydroxylase activity"/>
    <property type="evidence" value="ECO:0007669"/>
    <property type="project" value="TreeGrafter"/>
</dbReference>
<evidence type="ECO:0000256" key="2">
    <source>
        <dbReference type="ARBA" id="ARBA00022617"/>
    </source>
</evidence>
<proteinExistence type="inferred from homology"/>
<keyword evidence="9" id="KW-1185">Reference proteome</keyword>
<accession>A0A7R9L7C6</accession>
<evidence type="ECO:0000313" key="8">
    <source>
        <dbReference type="EMBL" id="CAD7635400.1"/>
    </source>
</evidence>
<dbReference type="PANTHER" id="PTHR24302:SF15">
    <property type="entry name" value="FATTY-ACID PEROXYGENASE"/>
    <property type="match status" value="1"/>
</dbReference>
<dbReference type="PANTHER" id="PTHR24302">
    <property type="entry name" value="CYTOCHROME P450 FAMILY 3"/>
    <property type="match status" value="1"/>
</dbReference>
<keyword evidence="6" id="KW-0503">Monooxygenase</keyword>
<dbReference type="OrthoDB" id="6499998at2759"/>
<evidence type="ECO:0000256" key="3">
    <source>
        <dbReference type="ARBA" id="ARBA00022723"/>
    </source>
</evidence>
<dbReference type="AlphaFoldDB" id="A0A7R9L7C6"/>
<evidence type="ECO:0000256" key="7">
    <source>
        <dbReference type="SAM" id="Coils"/>
    </source>
</evidence>
<keyword evidence="4" id="KW-0560">Oxidoreductase</keyword>
<dbReference type="InterPro" id="IPR036396">
    <property type="entry name" value="Cyt_P450_sf"/>
</dbReference>
<dbReference type="PRINTS" id="PR00463">
    <property type="entry name" value="EP450I"/>
</dbReference>
<evidence type="ECO:0000313" key="9">
    <source>
        <dbReference type="Proteomes" id="UP000759131"/>
    </source>
</evidence>
<dbReference type="GO" id="GO:0005506">
    <property type="term" value="F:iron ion binding"/>
    <property type="evidence" value="ECO:0007669"/>
    <property type="project" value="InterPro"/>
</dbReference>
<dbReference type="GO" id="GO:0020037">
    <property type="term" value="F:heme binding"/>
    <property type="evidence" value="ECO:0007669"/>
    <property type="project" value="InterPro"/>
</dbReference>
<dbReference type="InterPro" id="IPR050705">
    <property type="entry name" value="Cytochrome_P450_3A"/>
</dbReference>
<dbReference type="Proteomes" id="UP000759131">
    <property type="component" value="Unassembled WGS sequence"/>
</dbReference>
<gene>
    <name evidence="8" type="ORF">OSB1V03_LOCUS15791</name>
</gene>
<dbReference type="SUPFAM" id="SSF48264">
    <property type="entry name" value="Cytochrome P450"/>
    <property type="match status" value="1"/>
</dbReference>
<dbReference type="EMBL" id="CAJPIZ010016764">
    <property type="protein sequence ID" value="CAG2115830.1"/>
    <property type="molecule type" value="Genomic_DNA"/>
</dbReference>
<comment type="similarity">
    <text evidence="1">Belongs to the cytochrome P450 family.</text>
</comment>
<evidence type="ECO:0000256" key="4">
    <source>
        <dbReference type="ARBA" id="ARBA00023002"/>
    </source>
</evidence>
<dbReference type="InterPro" id="IPR002401">
    <property type="entry name" value="Cyt_P450_E_grp-I"/>
</dbReference>
<evidence type="ECO:0000256" key="6">
    <source>
        <dbReference type="ARBA" id="ARBA00023033"/>
    </source>
</evidence>